<sequence length="132" mass="14052">MDASTLNYPAIVVAALSGFLLGAVWYSPLLFANAWLKGAGLTNDEVAKGNKAKIFGSTFILFLIMAFVLALFVNHGNAAWGAGIGFHAGLLTFSAIAIHSLFELKGWKLILINGCYSFISLIIMGAILGAWQ</sequence>
<organism evidence="2 3">
    <name type="scientific">Mucilaginibacter terrae</name>
    <dbReference type="NCBI Taxonomy" id="1955052"/>
    <lineage>
        <taxon>Bacteria</taxon>
        <taxon>Pseudomonadati</taxon>
        <taxon>Bacteroidota</taxon>
        <taxon>Sphingobacteriia</taxon>
        <taxon>Sphingobacteriales</taxon>
        <taxon>Sphingobacteriaceae</taxon>
        <taxon>Mucilaginibacter</taxon>
    </lineage>
</organism>
<evidence type="ECO:0000256" key="1">
    <source>
        <dbReference type="SAM" id="Phobius"/>
    </source>
</evidence>
<evidence type="ECO:0000313" key="2">
    <source>
        <dbReference type="EMBL" id="MDT3404891.1"/>
    </source>
</evidence>
<protein>
    <recommendedName>
        <fullName evidence="4">DUF1761 domain-containing protein</fullName>
    </recommendedName>
</protein>
<gene>
    <name evidence="2" type="ORF">QE417_003963</name>
</gene>
<dbReference type="RefSeq" id="WP_311952734.1">
    <property type="nucleotide sequence ID" value="NZ_JAVLVU010000001.1"/>
</dbReference>
<evidence type="ECO:0008006" key="4">
    <source>
        <dbReference type="Google" id="ProtNLM"/>
    </source>
</evidence>
<name>A0ABU3GZ48_9SPHI</name>
<dbReference type="InterPro" id="IPR013879">
    <property type="entry name" value="DUF1761"/>
</dbReference>
<keyword evidence="1" id="KW-0812">Transmembrane</keyword>
<feature type="transmembrane region" description="Helical" evidence="1">
    <location>
        <begin position="6"/>
        <end position="31"/>
    </location>
</feature>
<dbReference type="Pfam" id="PF08570">
    <property type="entry name" value="DUF1761"/>
    <property type="match status" value="1"/>
</dbReference>
<dbReference type="EMBL" id="JAVLVU010000001">
    <property type="protein sequence ID" value="MDT3404891.1"/>
    <property type="molecule type" value="Genomic_DNA"/>
</dbReference>
<keyword evidence="1" id="KW-0472">Membrane</keyword>
<proteinExistence type="predicted"/>
<feature type="transmembrane region" description="Helical" evidence="1">
    <location>
        <begin position="79"/>
        <end position="102"/>
    </location>
</feature>
<evidence type="ECO:0000313" key="3">
    <source>
        <dbReference type="Proteomes" id="UP001258315"/>
    </source>
</evidence>
<keyword evidence="3" id="KW-1185">Reference proteome</keyword>
<feature type="transmembrane region" description="Helical" evidence="1">
    <location>
        <begin position="109"/>
        <end position="131"/>
    </location>
</feature>
<reference evidence="3" key="1">
    <citation type="submission" date="2023-07" db="EMBL/GenBank/DDBJ databases">
        <title>Functional and genomic diversity of the sorghum phyllosphere microbiome.</title>
        <authorList>
            <person name="Shade A."/>
        </authorList>
    </citation>
    <scope>NUCLEOTIDE SEQUENCE [LARGE SCALE GENOMIC DNA]</scope>
    <source>
        <strain evidence="3">SORGH_AS_0422</strain>
    </source>
</reference>
<keyword evidence="1" id="KW-1133">Transmembrane helix</keyword>
<comment type="caution">
    <text evidence="2">The sequence shown here is derived from an EMBL/GenBank/DDBJ whole genome shotgun (WGS) entry which is preliminary data.</text>
</comment>
<feature type="transmembrane region" description="Helical" evidence="1">
    <location>
        <begin position="52"/>
        <end position="73"/>
    </location>
</feature>
<accession>A0ABU3GZ48</accession>
<dbReference type="Proteomes" id="UP001258315">
    <property type="component" value="Unassembled WGS sequence"/>
</dbReference>